<dbReference type="Proteomes" id="UP000295252">
    <property type="component" value="Chromosome VI"/>
</dbReference>
<proteinExistence type="predicted"/>
<dbReference type="AlphaFoldDB" id="A0A068TPP4"/>
<protein>
    <submittedName>
        <fullName evidence="1">Uncharacterized protein</fullName>
    </submittedName>
</protein>
<dbReference type="PhylomeDB" id="A0A068TPP4"/>
<sequence>MSGSRSVTAQSLELRVLNRNHACEISSDTTCSGKRNHERKMRVNSKLVKQLDERLGILEDEGEILKGEFMRSMQERAELIDEVRNHFQDMHYYFPLKSQECRDISSQGALTIEPLKKERSGLLQVLCQESNPSLLTRP</sequence>
<accession>A0A068TPP4</accession>
<evidence type="ECO:0000313" key="2">
    <source>
        <dbReference type="Proteomes" id="UP000295252"/>
    </source>
</evidence>
<reference evidence="2" key="1">
    <citation type="journal article" date="2014" name="Science">
        <title>The coffee genome provides insight into the convergent evolution of caffeine biosynthesis.</title>
        <authorList>
            <person name="Denoeud F."/>
            <person name="Carretero-Paulet L."/>
            <person name="Dereeper A."/>
            <person name="Droc G."/>
            <person name="Guyot R."/>
            <person name="Pietrella M."/>
            <person name="Zheng C."/>
            <person name="Alberti A."/>
            <person name="Anthony F."/>
            <person name="Aprea G."/>
            <person name="Aury J.M."/>
            <person name="Bento P."/>
            <person name="Bernard M."/>
            <person name="Bocs S."/>
            <person name="Campa C."/>
            <person name="Cenci A."/>
            <person name="Combes M.C."/>
            <person name="Crouzillat D."/>
            <person name="Da Silva C."/>
            <person name="Daddiego L."/>
            <person name="De Bellis F."/>
            <person name="Dussert S."/>
            <person name="Garsmeur O."/>
            <person name="Gayraud T."/>
            <person name="Guignon V."/>
            <person name="Jahn K."/>
            <person name="Jamilloux V."/>
            <person name="Joet T."/>
            <person name="Labadie K."/>
            <person name="Lan T."/>
            <person name="Leclercq J."/>
            <person name="Lepelley M."/>
            <person name="Leroy T."/>
            <person name="Li L.T."/>
            <person name="Librado P."/>
            <person name="Lopez L."/>
            <person name="Munoz A."/>
            <person name="Noel B."/>
            <person name="Pallavicini A."/>
            <person name="Perrotta G."/>
            <person name="Poncet V."/>
            <person name="Pot D."/>
            <person name="Priyono X."/>
            <person name="Rigoreau M."/>
            <person name="Rouard M."/>
            <person name="Rozas J."/>
            <person name="Tranchant-Dubreuil C."/>
            <person name="VanBuren R."/>
            <person name="Zhang Q."/>
            <person name="Andrade A.C."/>
            <person name="Argout X."/>
            <person name="Bertrand B."/>
            <person name="de Kochko A."/>
            <person name="Graziosi G."/>
            <person name="Henry R.J."/>
            <person name="Jayarama X."/>
            <person name="Ming R."/>
            <person name="Nagai C."/>
            <person name="Rounsley S."/>
            <person name="Sankoff D."/>
            <person name="Giuliano G."/>
            <person name="Albert V.A."/>
            <person name="Wincker P."/>
            <person name="Lashermes P."/>
        </authorList>
    </citation>
    <scope>NUCLEOTIDE SEQUENCE [LARGE SCALE GENOMIC DNA]</scope>
    <source>
        <strain evidence="2">cv. DH200-94</strain>
    </source>
</reference>
<dbReference type="Gramene" id="CDO98181">
    <property type="protein sequence ID" value="CDO98181"/>
    <property type="gene ID" value="GSCOC_T00022192001"/>
</dbReference>
<organism evidence="1 2">
    <name type="scientific">Coffea canephora</name>
    <name type="common">Robusta coffee</name>
    <dbReference type="NCBI Taxonomy" id="49390"/>
    <lineage>
        <taxon>Eukaryota</taxon>
        <taxon>Viridiplantae</taxon>
        <taxon>Streptophyta</taxon>
        <taxon>Embryophyta</taxon>
        <taxon>Tracheophyta</taxon>
        <taxon>Spermatophyta</taxon>
        <taxon>Magnoliopsida</taxon>
        <taxon>eudicotyledons</taxon>
        <taxon>Gunneridae</taxon>
        <taxon>Pentapetalae</taxon>
        <taxon>asterids</taxon>
        <taxon>lamiids</taxon>
        <taxon>Gentianales</taxon>
        <taxon>Rubiaceae</taxon>
        <taxon>Ixoroideae</taxon>
        <taxon>Gardenieae complex</taxon>
        <taxon>Bertiereae - Coffeeae clade</taxon>
        <taxon>Coffeeae</taxon>
        <taxon>Coffea</taxon>
    </lineage>
</organism>
<gene>
    <name evidence="1" type="ORF">GSCOC_T00022192001</name>
</gene>
<keyword evidence="2" id="KW-1185">Reference proteome</keyword>
<name>A0A068TPP4_COFCA</name>
<dbReference type="OMA" id="NRNHACE"/>
<evidence type="ECO:0000313" key="1">
    <source>
        <dbReference type="EMBL" id="CDO98181.1"/>
    </source>
</evidence>
<dbReference type="InParanoid" id="A0A068TPP4"/>
<dbReference type="OrthoDB" id="909851at2759"/>
<dbReference type="EMBL" id="HG739086">
    <property type="protein sequence ID" value="CDO98181.1"/>
    <property type="molecule type" value="Genomic_DNA"/>
</dbReference>